<sequence>MRHATSERDNAEEKLENIVKAKSDRQKAIKYEELETVRKGHRDMISVLDRDKSEVEARLLELNDKIRPLEREEAKRSEALDVVRREQKENDKAMAKVEDKAAIIGGLKDLLYLGVDGIAEWSAER</sequence>
<name>A0A1L7UJ60_FUSMA</name>
<protein>
    <submittedName>
        <fullName evidence="2">Uncharacterized protein</fullName>
    </submittedName>
</protein>
<proteinExistence type="predicted"/>
<dbReference type="AlphaFoldDB" id="A0A1L7UJ60"/>
<evidence type="ECO:0000256" key="1">
    <source>
        <dbReference type="SAM" id="Coils"/>
    </source>
</evidence>
<reference evidence="3" key="1">
    <citation type="journal article" date="2016" name="Genome Biol. Evol.">
        <title>Comparative 'omics' of the Fusarium fujikuroi species complex highlights differences in genetic potential and metabolite synthesis.</title>
        <authorList>
            <person name="Niehaus E.-M."/>
            <person name="Muensterkoetter M."/>
            <person name="Proctor R.H."/>
            <person name="Brown D.W."/>
            <person name="Sharon A."/>
            <person name="Idan Y."/>
            <person name="Oren-Young L."/>
            <person name="Sieber C.M."/>
            <person name="Novak O."/>
            <person name="Pencik A."/>
            <person name="Tarkowska D."/>
            <person name="Hromadova K."/>
            <person name="Freeman S."/>
            <person name="Maymon M."/>
            <person name="Elazar M."/>
            <person name="Youssef S.A."/>
            <person name="El-Shabrawy E.S.M."/>
            <person name="Shalaby A.B.A."/>
            <person name="Houterman P."/>
            <person name="Brock N.L."/>
            <person name="Burkhardt I."/>
            <person name="Tsavkelova E.A."/>
            <person name="Dickschat J.S."/>
            <person name="Galuszka P."/>
            <person name="Gueldener U."/>
            <person name="Tudzynski B."/>
        </authorList>
    </citation>
    <scope>NUCLEOTIDE SEQUENCE [LARGE SCALE GENOMIC DNA]</scope>
    <source>
        <strain evidence="3">MRC7560</strain>
    </source>
</reference>
<evidence type="ECO:0000313" key="2">
    <source>
        <dbReference type="EMBL" id="CVL07206.1"/>
    </source>
</evidence>
<keyword evidence="1" id="KW-0175">Coiled coil</keyword>
<keyword evidence="3" id="KW-1185">Reference proteome</keyword>
<organism evidence="2 3">
    <name type="scientific">Fusarium mangiferae</name>
    <name type="common">Mango malformation disease fungus</name>
    <dbReference type="NCBI Taxonomy" id="192010"/>
    <lineage>
        <taxon>Eukaryota</taxon>
        <taxon>Fungi</taxon>
        <taxon>Dikarya</taxon>
        <taxon>Ascomycota</taxon>
        <taxon>Pezizomycotina</taxon>
        <taxon>Sordariomycetes</taxon>
        <taxon>Hypocreomycetidae</taxon>
        <taxon>Hypocreales</taxon>
        <taxon>Nectriaceae</taxon>
        <taxon>Fusarium</taxon>
        <taxon>Fusarium fujikuroi species complex</taxon>
    </lineage>
</organism>
<dbReference type="RefSeq" id="XP_041690351.1">
    <property type="nucleotide sequence ID" value="XM_041824918.1"/>
</dbReference>
<feature type="coiled-coil region" evidence="1">
    <location>
        <begin position="45"/>
        <end position="89"/>
    </location>
</feature>
<evidence type="ECO:0000313" key="3">
    <source>
        <dbReference type="Proteomes" id="UP000184255"/>
    </source>
</evidence>
<dbReference type="Proteomes" id="UP000184255">
    <property type="component" value="Unassembled WGS sequence"/>
</dbReference>
<dbReference type="GeneID" id="65094567"/>
<gene>
    <name evidence="2" type="ORF">FMAN_15326</name>
</gene>
<comment type="caution">
    <text evidence="2">The sequence shown here is derived from an EMBL/GenBank/DDBJ whole genome shotgun (WGS) entry which is preliminary data.</text>
</comment>
<dbReference type="EMBL" id="FCQH01000019">
    <property type="protein sequence ID" value="CVL07206.1"/>
    <property type="molecule type" value="Genomic_DNA"/>
</dbReference>
<dbReference type="VEuPathDB" id="FungiDB:FMAN_15326"/>
<accession>A0A1L7UJ60</accession>